<dbReference type="Proteomes" id="UP001497482">
    <property type="component" value="Chromosome 23"/>
</dbReference>
<keyword evidence="1" id="KW-0472">Membrane</keyword>
<dbReference type="EMBL" id="OZ035845">
    <property type="protein sequence ID" value="CAL1600378.1"/>
    <property type="molecule type" value="Genomic_DNA"/>
</dbReference>
<organism evidence="2 3">
    <name type="scientific">Knipowitschia caucasica</name>
    <name type="common">Caucasian dwarf goby</name>
    <name type="synonym">Pomatoschistus caucasicus</name>
    <dbReference type="NCBI Taxonomy" id="637954"/>
    <lineage>
        <taxon>Eukaryota</taxon>
        <taxon>Metazoa</taxon>
        <taxon>Chordata</taxon>
        <taxon>Craniata</taxon>
        <taxon>Vertebrata</taxon>
        <taxon>Euteleostomi</taxon>
        <taxon>Actinopterygii</taxon>
        <taxon>Neopterygii</taxon>
        <taxon>Teleostei</taxon>
        <taxon>Neoteleostei</taxon>
        <taxon>Acanthomorphata</taxon>
        <taxon>Gobiaria</taxon>
        <taxon>Gobiiformes</taxon>
        <taxon>Gobioidei</taxon>
        <taxon>Gobiidae</taxon>
        <taxon>Gobiinae</taxon>
        <taxon>Knipowitschia</taxon>
    </lineage>
</organism>
<accession>A0AAV2LJ24</accession>
<keyword evidence="1" id="KW-0812">Transmembrane</keyword>
<evidence type="ECO:0000256" key="1">
    <source>
        <dbReference type="SAM" id="Phobius"/>
    </source>
</evidence>
<dbReference type="AlphaFoldDB" id="A0AAV2LJ24"/>
<feature type="transmembrane region" description="Helical" evidence="1">
    <location>
        <begin position="47"/>
        <end position="70"/>
    </location>
</feature>
<evidence type="ECO:0000313" key="2">
    <source>
        <dbReference type="EMBL" id="CAL1600378.1"/>
    </source>
</evidence>
<name>A0AAV2LJ24_KNICA</name>
<sequence>MKSLKSRLKKHEVNLSGDGGVCDGVCLVCVCVVGVCVWGCVCGCELMMVGVCVGGVCVRGVMCGVLWVVWWCDEWGERCGVCECGECWECSGGGMCVGWYERVVCGGCVSV</sequence>
<keyword evidence="1" id="KW-1133">Transmembrane helix</keyword>
<gene>
    <name evidence="2" type="ORF">KC01_LOCUS28474</name>
</gene>
<proteinExistence type="predicted"/>
<evidence type="ECO:0000313" key="3">
    <source>
        <dbReference type="Proteomes" id="UP001497482"/>
    </source>
</evidence>
<feature type="transmembrane region" description="Helical" evidence="1">
    <location>
        <begin position="21"/>
        <end position="41"/>
    </location>
</feature>
<protein>
    <submittedName>
        <fullName evidence="2">Uncharacterized protein</fullName>
    </submittedName>
</protein>
<reference evidence="2 3" key="1">
    <citation type="submission" date="2024-04" db="EMBL/GenBank/DDBJ databases">
        <authorList>
            <person name="Waldvogel A.-M."/>
            <person name="Schoenle A."/>
        </authorList>
    </citation>
    <scope>NUCLEOTIDE SEQUENCE [LARGE SCALE GENOMIC DNA]</scope>
</reference>
<keyword evidence="3" id="KW-1185">Reference proteome</keyword>